<evidence type="ECO:0000256" key="1">
    <source>
        <dbReference type="SAM" id="Phobius"/>
    </source>
</evidence>
<keyword evidence="3" id="KW-1185">Reference proteome</keyword>
<dbReference type="OrthoDB" id="5768360at2"/>
<feature type="transmembrane region" description="Helical" evidence="1">
    <location>
        <begin position="72"/>
        <end position="93"/>
    </location>
</feature>
<reference evidence="2 3" key="1">
    <citation type="submission" date="2016-05" db="EMBL/GenBank/DDBJ databases">
        <authorList>
            <person name="Lavstsen T."/>
            <person name="Jespersen J.S."/>
        </authorList>
    </citation>
    <scope>NUCLEOTIDE SEQUENCE [LARGE SCALE GENOMIC DNA]</scope>
    <source>
        <strain evidence="2 3">B7-9</strain>
    </source>
</reference>
<feature type="transmembrane region" description="Helical" evidence="1">
    <location>
        <begin position="44"/>
        <end position="66"/>
    </location>
</feature>
<dbReference type="Proteomes" id="UP000220922">
    <property type="component" value="Unassembled WGS sequence"/>
</dbReference>
<feature type="transmembrane region" description="Helical" evidence="1">
    <location>
        <begin position="14"/>
        <end position="32"/>
    </location>
</feature>
<feature type="transmembrane region" description="Helical" evidence="1">
    <location>
        <begin position="109"/>
        <end position="129"/>
    </location>
</feature>
<organism evidence="2 3">
    <name type="scientific">Candidatus Chloroploca asiatica</name>
    <dbReference type="NCBI Taxonomy" id="1506545"/>
    <lineage>
        <taxon>Bacteria</taxon>
        <taxon>Bacillati</taxon>
        <taxon>Chloroflexota</taxon>
        <taxon>Chloroflexia</taxon>
        <taxon>Chloroflexales</taxon>
        <taxon>Chloroflexineae</taxon>
        <taxon>Oscillochloridaceae</taxon>
        <taxon>Candidatus Chloroploca</taxon>
    </lineage>
</organism>
<accession>A0A2H3KVP0</accession>
<feature type="transmembrane region" description="Helical" evidence="1">
    <location>
        <begin position="135"/>
        <end position="157"/>
    </location>
</feature>
<dbReference type="RefSeq" id="WP_097655458.1">
    <property type="nucleotide sequence ID" value="NZ_LYXE01000200.1"/>
</dbReference>
<proteinExistence type="predicted"/>
<dbReference type="EMBL" id="LYXE01000200">
    <property type="protein sequence ID" value="PDV96421.1"/>
    <property type="molecule type" value="Genomic_DNA"/>
</dbReference>
<sequence>MQDQYTVILGLQDYMTVIFSAIGLIILTRMMIQMDRSIGRMATIGAILIVLGGLLKASGKLIIAATGTEISWMYHGLFPLIAPGFTIFAWSLYQVRRMLREQPPLKRPWIVPAIVIGLFVVFSAFIGQAGGPWRVPLILLASIGNIGMLIMLILAAWGRKMWTTGALFLTTMLVVLLMSQMANMTFDTIAVVWFEQISQTIAQALFALGAWQYSQAIETSYIRRMVVSPAAF</sequence>
<dbReference type="AlphaFoldDB" id="A0A2H3KVP0"/>
<evidence type="ECO:0000313" key="3">
    <source>
        <dbReference type="Proteomes" id="UP000220922"/>
    </source>
</evidence>
<keyword evidence="1" id="KW-0472">Membrane</keyword>
<keyword evidence="1" id="KW-0812">Transmembrane</keyword>
<keyword evidence="1" id="KW-1133">Transmembrane helix</keyword>
<gene>
    <name evidence="2" type="ORF">A9Q02_06920</name>
</gene>
<comment type="caution">
    <text evidence="2">The sequence shown here is derived from an EMBL/GenBank/DDBJ whole genome shotgun (WGS) entry which is preliminary data.</text>
</comment>
<evidence type="ECO:0000313" key="2">
    <source>
        <dbReference type="EMBL" id="PDV96421.1"/>
    </source>
</evidence>
<protein>
    <submittedName>
        <fullName evidence="2">Uncharacterized protein</fullName>
    </submittedName>
</protein>
<name>A0A2H3KVP0_9CHLR</name>
<feature type="transmembrane region" description="Helical" evidence="1">
    <location>
        <begin position="164"/>
        <end position="182"/>
    </location>
</feature>